<keyword evidence="1" id="KW-0812">Transmembrane</keyword>
<keyword evidence="1" id="KW-0472">Membrane</keyword>
<dbReference type="AlphaFoldDB" id="A0AAW2YN31"/>
<accession>A0AAW2YN31</accession>
<feature type="transmembrane region" description="Helical" evidence="1">
    <location>
        <begin position="176"/>
        <end position="197"/>
    </location>
</feature>
<evidence type="ECO:0008006" key="4">
    <source>
        <dbReference type="Google" id="ProtNLM"/>
    </source>
</evidence>
<gene>
    <name evidence="2" type="ORF">AKO1_012910</name>
</gene>
<evidence type="ECO:0000313" key="3">
    <source>
        <dbReference type="Proteomes" id="UP001431209"/>
    </source>
</evidence>
<dbReference type="EMBL" id="JAOPGA020000302">
    <property type="protein sequence ID" value="KAL0478064.1"/>
    <property type="molecule type" value="Genomic_DNA"/>
</dbReference>
<feature type="transmembrane region" description="Helical" evidence="1">
    <location>
        <begin position="12"/>
        <end position="31"/>
    </location>
</feature>
<comment type="caution">
    <text evidence="2">The sequence shown here is derived from an EMBL/GenBank/DDBJ whole genome shotgun (WGS) entry which is preliminary data.</text>
</comment>
<evidence type="ECO:0000256" key="1">
    <source>
        <dbReference type="SAM" id="Phobius"/>
    </source>
</evidence>
<name>A0AAW2YN31_9EUKA</name>
<proteinExistence type="predicted"/>
<sequence>MVTVISHITKAVPLFTFAVVVPLFCAVFTTYSPAMMLNIIKIVLHYLAVSLLWIVGFVSFIYLGIREYISQQSMTELRETLADSVRRQMPKFVLLMLSEEGLPQNMSLSAMMELAYDFFKKVSLWTIFGPLVVIKTFIKSLVLSASTSLLIAVILRLIVPILLPAVILKFTVPHALWWNMVYFSTKVFEIFGAIRLLSLIRILF</sequence>
<reference evidence="2 3" key="1">
    <citation type="submission" date="2024-03" db="EMBL/GenBank/DDBJ databases">
        <title>The Acrasis kona genome and developmental transcriptomes reveal deep origins of eukaryotic multicellular pathways.</title>
        <authorList>
            <person name="Sheikh S."/>
            <person name="Fu C.-J."/>
            <person name="Brown M.W."/>
            <person name="Baldauf S.L."/>
        </authorList>
    </citation>
    <scope>NUCLEOTIDE SEQUENCE [LARGE SCALE GENOMIC DNA]</scope>
    <source>
        <strain evidence="2 3">ATCC MYA-3509</strain>
    </source>
</reference>
<feature type="transmembrane region" description="Helical" evidence="1">
    <location>
        <begin position="43"/>
        <end position="65"/>
    </location>
</feature>
<keyword evidence="3" id="KW-1185">Reference proteome</keyword>
<keyword evidence="1" id="KW-1133">Transmembrane helix</keyword>
<organism evidence="2 3">
    <name type="scientific">Acrasis kona</name>
    <dbReference type="NCBI Taxonomy" id="1008807"/>
    <lineage>
        <taxon>Eukaryota</taxon>
        <taxon>Discoba</taxon>
        <taxon>Heterolobosea</taxon>
        <taxon>Tetramitia</taxon>
        <taxon>Eutetramitia</taxon>
        <taxon>Acrasidae</taxon>
        <taxon>Acrasis</taxon>
    </lineage>
</organism>
<dbReference type="Proteomes" id="UP001431209">
    <property type="component" value="Unassembled WGS sequence"/>
</dbReference>
<feature type="transmembrane region" description="Helical" evidence="1">
    <location>
        <begin position="149"/>
        <end position="170"/>
    </location>
</feature>
<evidence type="ECO:0000313" key="2">
    <source>
        <dbReference type="EMBL" id="KAL0478064.1"/>
    </source>
</evidence>
<protein>
    <recommendedName>
        <fullName evidence="4">ATP synthase F0 subunit 6</fullName>
    </recommendedName>
</protein>